<protein>
    <submittedName>
        <fullName evidence="1">Uncharacterized protein</fullName>
    </submittedName>
</protein>
<comment type="caution">
    <text evidence="1">The sequence shown here is derived from an EMBL/GenBank/DDBJ whole genome shotgun (WGS) entry which is preliminary data.</text>
</comment>
<dbReference type="RefSeq" id="WP_192792480.1">
    <property type="nucleotide sequence ID" value="NZ_JADBEK010000001.1"/>
</dbReference>
<accession>A0ABR9MJI6</accession>
<reference evidence="1 2" key="1">
    <citation type="submission" date="2020-10" db="EMBL/GenBank/DDBJ databases">
        <title>Sequencing the genomes of 1000 actinobacteria strains.</title>
        <authorList>
            <person name="Klenk H.-P."/>
        </authorList>
    </citation>
    <scope>NUCLEOTIDE SEQUENCE [LARGE SCALE GENOMIC DNA]</scope>
    <source>
        <strain evidence="1 2">DSM 43173</strain>
    </source>
</reference>
<proteinExistence type="predicted"/>
<gene>
    <name evidence="1" type="ORF">H4W80_011331</name>
</gene>
<sequence length="131" mass="14504">MKLRVDGLEACDRLGDATPGGGGELALLREINDRTKRLETQLAAMKAETAVARTETIEQFAAVDLEIAAIRREIHTHFATPAADGEDYIPTQIADEFASVRAEISQEFNAMRSELLDLGIKLDRVLKKDYM</sequence>
<name>A0ABR9MJI6_9ACTN</name>
<evidence type="ECO:0000313" key="1">
    <source>
        <dbReference type="EMBL" id="MBE1593073.1"/>
    </source>
</evidence>
<dbReference type="EMBL" id="JADBEK010000001">
    <property type="protein sequence ID" value="MBE1593073.1"/>
    <property type="molecule type" value="Genomic_DNA"/>
</dbReference>
<evidence type="ECO:0000313" key="2">
    <source>
        <dbReference type="Proteomes" id="UP000633509"/>
    </source>
</evidence>
<dbReference type="Gene3D" id="1.20.58.130">
    <property type="match status" value="1"/>
</dbReference>
<dbReference type="Proteomes" id="UP000633509">
    <property type="component" value="Unassembled WGS sequence"/>
</dbReference>
<organism evidence="1 2">
    <name type="scientific">Nonomuraea angiospora</name>
    <dbReference type="NCBI Taxonomy" id="46172"/>
    <lineage>
        <taxon>Bacteria</taxon>
        <taxon>Bacillati</taxon>
        <taxon>Actinomycetota</taxon>
        <taxon>Actinomycetes</taxon>
        <taxon>Streptosporangiales</taxon>
        <taxon>Streptosporangiaceae</taxon>
        <taxon>Nonomuraea</taxon>
    </lineage>
</organism>
<keyword evidence="2" id="KW-1185">Reference proteome</keyword>